<comment type="caution">
    <text evidence="2">The sequence shown here is derived from an EMBL/GenBank/DDBJ whole genome shotgun (WGS) entry which is preliminary data.</text>
</comment>
<dbReference type="CDD" id="cd06587">
    <property type="entry name" value="VOC"/>
    <property type="match status" value="1"/>
</dbReference>
<evidence type="ECO:0000313" key="2">
    <source>
        <dbReference type="EMBL" id="GGB33442.1"/>
    </source>
</evidence>
<evidence type="ECO:0000313" key="3">
    <source>
        <dbReference type="Proteomes" id="UP000636793"/>
    </source>
</evidence>
<feature type="domain" description="VOC" evidence="1">
    <location>
        <begin position="8"/>
        <end position="116"/>
    </location>
</feature>
<dbReference type="AlphaFoldDB" id="A0A916T6D9"/>
<dbReference type="Proteomes" id="UP000636793">
    <property type="component" value="Unassembled WGS sequence"/>
</dbReference>
<dbReference type="InterPro" id="IPR037523">
    <property type="entry name" value="VOC_core"/>
</dbReference>
<reference evidence="2" key="2">
    <citation type="submission" date="2020-09" db="EMBL/GenBank/DDBJ databases">
        <authorList>
            <person name="Sun Q."/>
            <person name="Zhou Y."/>
        </authorList>
    </citation>
    <scope>NUCLEOTIDE SEQUENCE</scope>
    <source>
        <strain evidence="2">CGMCC 1.15085</strain>
    </source>
</reference>
<dbReference type="InterPro" id="IPR004360">
    <property type="entry name" value="Glyas_Fos-R_dOase_dom"/>
</dbReference>
<dbReference type="InterPro" id="IPR029068">
    <property type="entry name" value="Glyas_Bleomycin-R_OHBP_Dase"/>
</dbReference>
<accession>A0A916T6D9</accession>
<dbReference type="SUPFAM" id="SSF54593">
    <property type="entry name" value="Glyoxalase/Bleomycin resistance protein/Dihydroxybiphenyl dioxygenase"/>
    <property type="match status" value="1"/>
</dbReference>
<sequence length="116" mass="12532">MRRMNITGLGWSGSRTSAAPELAHFYANVLGLPLAHHEADFWVFTLPDGRNVEVFGEGYAGKQHMVTGPVVGFAVEDLPSAAEELRAAGVELLGEPGPTWQHFRGPDGNVYELVAD</sequence>
<name>A0A916T6D9_9MICO</name>
<keyword evidence="3" id="KW-1185">Reference proteome</keyword>
<reference evidence="2" key="1">
    <citation type="journal article" date="2014" name="Int. J. Syst. Evol. Microbiol.">
        <title>Complete genome sequence of Corynebacterium casei LMG S-19264T (=DSM 44701T), isolated from a smear-ripened cheese.</title>
        <authorList>
            <consortium name="US DOE Joint Genome Institute (JGI-PGF)"/>
            <person name="Walter F."/>
            <person name="Albersmeier A."/>
            <person name="Kalinowski J."/>
            <person name="Ruckert C."/>
        </authorList>
    </citation>
    <scope>NUCLEOTIDE SEQUENCE</scope>
    <source>
        <strain evidence="2">CGMCC 1.15085</strain>
    </source>
</reference>
<protein>
    <recommendedName>
        <fullName evidence="1">VOC domain-containing protein</fullName>
    </recommendedName>
</protein>
<dbReference type="EMBL" id="BMHI01000004">
    <property type="protein sequence ID" value="GGB33442.1"/>
    <property type="molecule type" value="Genomic_DNA"/>
</dbReference>
<dbReference type="Gene3D" id="3.10.180.10">
    <property type="entry name" value="2,3-Dihydroxybiphenyl 1,2-Dioxygenase, domain 1"/>
    <property type="match status" value="1"/>
</dbReference>
<gene>
    <name evidence="2" type="ORF">GCM10011492_25050</name>
</gene>
<proteinExistence type="predicted"/>
<organism evidence="2 3">
    <name type="scientific">Flexivirga endophytica</name>
    <dbReference type="NCBI Taxonomy" id="1849103"/>
    <lineage>
        <taxon>Bacteria</taxon>
        <taxon>Bacillati</taxon>
        <taxon>Actinomycetota</taxon>
        <taxon>Actinomycetes</taxon>
        <taxon>Micrococcales</taxon>
        <taxon>Dermacoccaceae</taxon>
        <taxon>Flexivirga</taxon>
    </lineage>
</organism>
<dbReference type="Pfam" id="PF00903">
    <property type="entry name" value="Glyoxalase"/>
    <property type="match status" value="1"/>
</dbReference>
<evidence type="ECO:0000259" key="1">
    <source>
        <dbReference type="PROSITE" id="PS51819"/>
    </source>
</evidence>
<dbReference type="PROSITE" id="PS51819">
    <property type="entry name" value="VOC"/>
    <property type="match status" value="1"/>
</dbReference>